<gene>
    <name evidence="1" type="ORF">C9I47_0554</name>
    <name evidence="2" type="ORF">FKV24_017590</name>
</gene>
<dbReference type="InterPro" id="IPR018531">
    <property type="entry name" value="DUF1993"/>
</dbReference>
<protein>
    <submittedName>
        <fullName evidence="2">DUF1993 family protein</fullName>
    </submittedName>
</protein>
<dbReference type="EMBL" id="CP029843">
    <property type="protein sequence ID" value="AWV06277.1"/>
    <property type="molecule type" value="Genomic_DNA"/>
</dbReference>
<proteinExistence type="predicted"/>
<dbReference type="Proteomes" id="UP000320431">
    <property type="component" value="Unassembled WGS sequence"/>
</dbReference>
<dbReference type="RefSeq" id="WP_111265450.1">
    <property type="nucleotide sequence ID" value="NZ_CP029843.1"/>
</dbReference>
<dbReference type="Gene3D" id="1.20.120.450">
    <property type="entry name" value="dinb family like domain"/>
    <property type="match status" value="1"/>
</dbReference>
<dbReference type="Pfam" id="PF09351">
    <property type="entry name" value="DUF1993"/>
    <property type="match status" value="1"/>
</dbReference>
<dbReference type="OrthoDB" id="338237at2"/>
<keyword evidence="3" id="KW-1185">Reference proteome</keyword>
<evidence type="ECO:0000313" key="4">
    <source>
        <dbReference type="Proteomes" id="UP000320431"/>
    </source>
</evidence>
<dbReference type="InterPro" id="IPR034660">
    <property type="entry name" value="DinB/YfiT-like"/>
</dbReference>
<name>A0A2U9T4Z3_9GAMM</name>
<reference evidence="2 4" key="2">
    <citation type="submission" date="2019-10" db="EMBL/GenBank/DDBJ databases">
        <title>Lysobacter alkalisoli sp. nov., isolated from saline-alkaline soil.</title>
        <authorList>
            <person name="Sun J.-Q."/>
        </authorList>
    </citation>
    <scope>NUCLEOTIDE SEQUENCE [LARGE SCALE GENOMIC DNA]</scope>
    <source>
        <strain evidence="2 4">KCTC 42381</strain>
    </source>
</reference>
<organism evidence="1 3">
    <name type="scientific">Marilutibacter maris</name>
    <dbReference type="NCBI Taxonomy" id="1605891"/>
    <lineage>
        <taxon>Bacteria</taxon>
        <taxon>Pseudomonadati</taxon>
        <taxon>Pseudomonadota</taxon>
        <taxon>Gammaproteobacteria</taxon>
        <taxon>Lysobacterales</taxon>
        <taxon>Lysobacteraceae</taxon>
        <taxon>Marilutibacter</taxon>
    </lineage>
</organism>
<dbReference type="EMBL" id="VICD02000315">
    <property type="protein sequence ID" value="KAB8164037.1"/>
    <property type="molecule type" value="Genomic_DNA"/>
</dbReference>
<dbReference type="PANTHER" id="PTHR36922:SF1">
    <property type="entry name" value="DUF1993 DOMAIN-CONTAINING PROTEIN"/>
    <property type="match status" value="1"/>
</dbReference>
<dbReference type="KEGG" id="lmb:C9I47_0554"/>
<dbReference type="SUPFAM" id="SSF109854">
    <property type="entry name" value="DinB/YfiT-like putative metalloenzymes"/>
    <property type="match status" value="1"/>
</dbReference>
<reference evidence="1 3" key="1">
    <citation type="submission" date="2018-05" db="EMBL/GenBank/DDBJ databases">
        <title>The complete genome of Lysobacter maris HZ9B, a marine bacterium antagonistic against terrestrial plant pathogens.</title>
        <authorList>
            <person name="Zhang X.-Q."/>
        </authorList>
    </citation>
    <scope>NUCLEOTIDE SEQUENCE [LARGE SCALE GENOMIC DNA]</scope>
    <source>
        <strain evidence="1 3">HZ9B</strain>
    </source>
</reference>
<evidence type="ECO:0000313" key="2">
    <source>
        <dbReference type="EMBL" id="KAB8164037.1"/>
    </source>
</evidence>
<dbReference type="AlphaFoldDB" id="A0A2U9T4Z3"/>
<accession>A0A2U9T4Z3</accession>
<evidence type="ECO:0000313" key="3">
    <source>
        <dbReference type="Proteomes" id="UP000249447"/>
    </source>
</evidence>
<dbReference type="Proteomes" id="UP000249447">
    <property type="component" value="Chromosome"/>
</dbReference>
<evidence type="ECO:0000313" key="1">
    <source>
        <dbReference type="EMBL" id="AWV06277.1"/>
    </source>
</evidence>
<sequence>MSAALSMYTASVPVFVRTLQNLVHVLKKGQAHAAAHEYAPELLLQARLAPDMLPLLRQVQIATDMVKNGSARLAAVEPPKFADEEATFDELYARIDRAIAFMRGLQPAQIDGGEAREIVLNFGPNRLEFNGHDYLLDFVLPNLFFHVSIAYAILRQSGVRLGKLDYMGAGAER</sequence>
<dbReference type="PANTHER" id="PTHR36922">
    <property type="entry name" value="BLL2446 PROTEIN"/>
    <property type="match status" value="1"/>
</dbReference>